<evidence type="ECO:0000313" key="2">
    <source>
        <dbReference type="EnsemblMetazoa" id="CLYHEMP008268.1"/>
    </source>
</evidence>
<proteinExistence type="predicted"/>
<evidence type="ECO:0000259" key="1">
    <source>
        <dbReference type="PROSITE" id="PS50181"/>
    </source>
</evidence>
<keyword evidence="3" id="KW-1185">Reference proteome</keyword>
<dbReference type="AlphaFoldDB" id="A0A7M5V965"/>
<dbReference type="EnsemblMetazoa" id="CLYHEMT008268.1">
    <property type="protein sequence ID" value="CLYHEMP008268.1"/>
    <property type="gene ID" value="CLYHEMG008268"/>
</dbReference>
<dbReference type="SUPFAM" id="SSF81383">
    <property type="entry name" value="F-box domain"/>
    <property type="match status" value="1"/>
</dbReference>
<reference evidence="2" key="1">
    <citation type="submission" date="2021-01" db="UniProtKB">
        <authorList>
            <consortium name="EnsemblMetazoa"/>
        </authorList>
    </citation>
    <scope>IDENTIFICATION</scope>
</reference>
<feature type="domain" description="F-box" evidence="1">
    <location>
        <begin position="1"/>
        <end position="50"/>
    </location>
</feature>
<dbReference type="Proteomes" id="UP000594262">
    <property type="component" value="Unplaced"/>
</dbReference>
<name>A0A7M5V965_9CNID</name>
<dbReference type="PROSITE" id="PS50181">
    <property type="entry name" value="FBOX"/>
    <property type="match status" value="1"/>
</dbReference>
<dbReference type="InterPro" id="IPR036047">
    <property type="entry name" value="F-box-like_dom_sf"/>
</dbReference>
<organism evidence="2 3">
    <name type="scientific">Clytia hemisphaerica</name>
    <dbReference type="NCBI Taxonomy" id="252671"/>
    <lineage>
        <taxon>Eukaryota</taxon>
        <taxon>Metazoa</taxon>
        <taxon>Cnidaria</taxon>
        <taxon>Hydrozoa</taxon>
        <taxon>Hydroidolina</taxon>
        <taxon>Leptothecata</taxon>
        <taxon>Obeliida</taxon>
        <taxon>Clytiidae</taxon>
        <taxon>Clytia</taxon>
    </lineage>
</organism>
<dbReference type="InterPro" id="IPR001810">
    <property type="entry name" value="F-box_dom"/>
</dbReference>
<accession>A0A7M5V965</accession>
<evidence type="ECO:0000313" key="3">
    <source>
        <dbReference type="Proteomes" id="UP000594262"/>
    </source>
</evidence>
<protein>
    <recommendedName>
        <fullName evidence="1">F-box domain-containing protein</fullName>
    </recommendedName>
</protein>
<sequence length="441" mass="51017">MEITALPDELFKMVISYLSKSDAKNMALCSKWFHKMSLDKIWNYPQFKKIISLKFAKESTHLPIQEIHTSLFNFNIFDENCWGFLKGIQILYINQYYEISLQDLKKLPISDIELVIYTKSVNLETNEDFESLLEMSKTHKIRALILDHHHGQKLDEVHHGNHGVSVSTKKYNNLKRWSLKELEMVSNVFGIYQLSTDCLDLRAGTFDEFIDFIASKLSSTLISLDRLVTQKDDFKFTVAHLDQMVSQGLKITSISTSILNVRDIFLIPLPFDGFEIQFAGQSTLDEYVPTFKKMKHLKALDWDLNHNDQKTKMSLYVDLPITRLNIQHFDIKNGKLPEAVEIIREMKFLMALSIGCSNDEPEKFSPEEFALFEGLPVNNVNLKAIDLSTKENVEKVKEVMMKMKIISMYEIGHHHKFGDVPLYTISNHGPGGRYYCIDLLK</sequence>